<sequence>MVMFSPESTTSLPELPEKTTGPNASLYDSQSTDGSKAEFWVSSFGALEPPAVTVSSPESYMKPPELRGTAGHSSSCNYSQSPDIRNIASEALLKVEREKNKILKENNSALRRQLFVSNQKSKRRLESNKKMKCKLSKTIIELKKQRKEKTSNESLGKQARENPVIYDTLKNITKKPKARRYHQETIKFASSVYLSGPKTYRFIRDTKKIVLPHKNSVYRYNKHIRIQPGLNETLLRAVKKKVKKIRSKKEKVVAISIDGMSVKPELTCSAKADMFYGFTDFGKDRKFEKNKTTELATEAVCVMVSGIYRNFKQVIMN</sequence>
<evidence type="ECO:0000313" key="3">
    <source>
        <dbReference type="EnsemblMetazoa" id="AALFPA23_017052.P24887"/>
    </source>
</evidence>
<dbReference type="EnsemblMetazoa" id="AALFPA23_017052.R24887">
    <property type="protein sequence ID" value="AALFPA23_017052.P24887"/>
    <property type="gene ID" value="AALFPA23_017052"/>
</dbReference>
<keyword evidence="4" id="KW-1185">Reference proteome</keyword>
<reference evidence="3" key="2">
    <citation type="submission" date="2025-05" db="UniProtKB">
        <authorList>
            <consortium name="EnsemblMetazoa"/>
        </authorList>
    </citation>
    <scope>IDENTIFICATION</scope>
    <source>
        <strain evidence="3">Foshan</strain>
    </source>
</reference>
<feature type="compositionally biased region" description="Polar residues" evidence="1">
    <location>
        <begin position="20"/>
        <end position="30"/>
    </location>
</feature>
<feature type="region of interest" description="Disordered" evidence="1">
    <location>
        <begin position="1"/>
        <end position="30"/>
    </location>
</feature>
<evidence type="ECO:0000259" key="2">
    <source>
        <dbReference type="Pfam" id="PF21787"/>
    </source>
</evidence>
<dbReference type="GeneID" id="134284962"/>
<dbReference type="Pfam" id="PF21787">
    <property type="entry name" value="TNP-like_RNaseH_N"/>
    <property type="match status" value="1"/>
</dbReference>
<proteinExistence type="predicted"/>
<evidence type="ECO:0000256" key="1">
    <source>
        <dbReference type="SAM" id="MobiDB-lite"/>
    </source>
</evidence>
<dbReference type="RefSeq" id="XP_062700601.1">
    <property type="nucleotide sequence ID" value="XM_062844617.1"/>
</dbReference>
<feature type="compositionally biased region" description="Polar residues" evidence="1">
    <location>
        <begin position="1"/>
        <end position="12"/>
    </location>
</feature>
<feature type="domain" description="Transposable element P transposase-like RNase H" evidence="2">
    <location>
        <begin position="227"/>
        <end position="315"/>
    </location>
</feature>
<reference evidence="4" key="1">
    <citation type="journal article" date="2015" name="Proc. Natl. Acad. Sci. U.S.A.">
        <title>Genome sequence of the Asian Tiger mosquito, Aedes albopictus, reveals insights into its biology, genetics, and evolution.</title>
        <authorList>
            <person name="Chen X.G."/>
            <person name="Jiang X."/>
            <person name="Gu J."/>
            <person name="Xu M."/>
            <person name="Wu Y."/>
            <person name="Deng Y."/>
            <person name="Zhang C."/>
            <person name="Bonizzoni M."/>
            <person name="Dermauw W."/>
            <person name="Vontas J."/>
            <person name="Armbruster P."/>
            <person name="Huang X."/>
            <person name="Yang Y."/>
            <person name="Zhang H."/>
            <person name="He W."/>
            <person name="Peng H."/>
            <person name="Liu Y."/>
            <person name="Wu K."/>
            <person name="Chen J."/>
            <person name="Lirakis M."/>
            <person name="Topalis P."/>
            <person name="Van Leeuwen T."/>
            <person name="Hall A.B."/>
            <person name="Jiang X."/>
            <person name="Thorpe C."/>
            <person name="Mueller R.L."/>
            <person name="Sun C."/>
            <person name="Waterhouse R.M."/>
            <person name="Yan G."/>
            <person name="Tu Z.J."/>
            <person name="Fang X."/>
            <person name="James A.A."/>
        </authorList>
    </citation>
    <scope>NUCLEOTIDE SEQUENCE [LARGE SCALE GENOMIC DNA]</scope>
    <source>
        <strain evidence="4">Foshan</strain>
    </source>
</reference>
<accession>A0ABM1ZC09</accession>
<name>A0ABM1ZC09_AEDAL</name>
<dbReference type="InterPro" id="IPR048365">
    <property type="entry name" value="TNP-like_RNaseH_N"/>
</dbReference>
<evidence type="ECO:0000313" key="4">
    <source>
        <dbReference type="Proteomes" id="UP000069940"/>
    </source>
</evidence>
<protein>
    <recommendedName>
        <fullName evidence="2">Transposable element P transposase-like RNase H domain-containing protein</fullName>
    </recommendedName>
</protein>
<organism evidence="3 4">
    <name type="scientific">Aedes albopictus</name>
    <name type="common">Asian tiger mosquito</name>
    <name type="synonym">Stegomyia albopicta</name>
    <dbReference type="NCBI Taxonomy" id="7160"/>
    <lineage>
        <taxon>Eukaryota</taxon>
        <taxon>Metazoa</taxon>
        <taxon>Ecdysozoa</taxon>
        <taxon>Arthropoda</taxon>
        <taxon>Hexapoda</taxon>
        <taxon>Insecta</taxon>
        <taxon>Pterygota</taxon>
        <taxon>Neoptera</taxon>
        <taxon>Endopterygota</taxon>
        <taxon>Diptera</taxon>
        <taxon>Nematocera</taxon>
        <taxon>Culicoidea</taxon>
        <taxon>Culicidae</taxon>
        <taxon>Culicinae</taxon>
        <taxon>Aedini</taxon>
        <taxon>Aedes</taxon>
        <taxon>Stegomyia</taxon>
    </lineage>
</organism>
<dbReference type="Proteomes" id="UP000069940">
    <property type="component" value="Unassembled WGS sequence"/>
</dbReference>